<dbReference type="Pfam" id="PF02146">
    <property type="entry name" value="SIR2"/>
    <property type="match status" value="1"/>
</dbReference>
<dbReference type="PANTHER" id="PTHR11085:SF6">
    <property type="entry name" value="NAD-DEPENDENT PROTEIN DEACETYLASE SIRTUIN-2"/>
    <property type="match status" value="1"/>
</dbReference>
<dbReference type="FunCoup" id="A0A1E7FDD4">
    <property type="interactions" value="95"/>
</dbReference>
<name>A0A1E7FDD4_9STRA</name>
<proteinExistence type="inferred from homology"/>
<dbReference type="GO" id="GO:0017136">
    <property type="term" value="F:histone deacetylase activity, NAD-dependent"/>
    <property type="evidence" value="ECO:0007669"/>
    <property type="project" value="InterPro"/>
</dbReference>
<evidence type="ECO:0000259" key="12">
    <source>
        <dbReference type="PROSITE" id="PS50305"/>
    </source>
</evidence>
<dbReference type="InParanoid" id="A0A1E7FDD4"/>
<dbReference type="GO" id="GO:0070403">
    <property type="term" value="F:NAD+ binding"/>
    <property type="evidence" value="ECO:0007669"/>
    <property type="project" value="UniProtKB-UniRule"/>
</dbReference>
<dbReference type="PROSITE" id="PS50305">
    <property type="entry name" value="SIRTUIN"/>
    <property type="match status" value="1"/>
</dbReference>
<feature type="binding site" evidence="8">
    <location>
        <begin position="32"/>
        <end position="34"/>
    </location>
    <ligand>
        <name>NAD(+)</name>
        <dbReference type="ChEBI" id="CHEBI:57540"/>
    </ligand>
</feature>
<feature type="region of interest" description="Disordered" evidence="11">
    <location>
        <begin position="280"/>
        <end position="325"/>
    </location>
</feature>
<evidence type="ECO:0000256" key="10">
    <source>
        <dbReference type="PROSITE-ProRule" id="PRU00236"/>
    </source>
</evidence>
<dbReference type="Proteomes" id="UP000095751">
    <property type="component" value="Unassembled WGS sequence"/>
</dbReference>
<dbReference type="OrthoDB" id="420264at2759"/>
<dbReference type="Gene3D" id="3.30.1600.10">
    <property type="entry name" value="SIR2/SIRT2 'Small Domain"/>
    <property type="match status" value="1"/>
</dbReference>
<evidence type="ECO:0000256" key="1">
    <source>
        <dbReference type="ARBA" id="ARBA00006924"/>
    </source>
</evidence>
<feature type="active site" description="Proton acceptor" evidence="7 10">
    <location>
        <position position="125"/>
    </location>
</feature>
<evidence type="ECO:0000256" key="3">
    <source>
        <dbReference type="ARBA" id="ARBA00022723"/>
    </source>
</evidence>
<evidence type="ECO:0000313" key="13">
    <source>
        <dbReference type="EMBL" id="OEU16136.1"/>
    </source>
</evidence>
<feature type="compositionally biased region" description="Basic and acidic residues" evidence="11">
    <location>
        <begin position="312"/>
        <end position="325"/>
    </location>
</feature>
<keyword evidence="4 6" id="KW-0862">Zinc</keyword>
<dbReference type="KEGG" id="fcy:FRACYDRAFT_225537"/>
<dbReference type="PIRSF" id="PIRSF037938">
    <property type="entry name" value="SIR2_euk"/>
    <property type="match status" value="1"/>
</dbReference>
<keyword evidence="3 6" id="KW-0479">Metal-binding</keyword>
<feature type="binding site" evidence="9 10">
    <location>
        <position position="133"/>
    </location>
    <ligand>
        <name>Zn(2+)</name>
        <dbReference type="ChEBI" id="CHEBI:29105"/>
    </ligand>
</feature>
<dbReference type="PANTHER" id="PTHR11085">
    <property type="entry name" value="NAD-DEPENDENT PROTEIN DEACYLASE SIRTUIN-5, MITOCHONDRIAL-RELATED"/>
    <property type="match status" value="1"/>
</dbReference>
<keyword evidence="14" id="KW-1185">Reference proteome</keyword>
<evidence type="ECO:0000256" key="8">
    <source>
        <dbReference type="PIRSR" id="PIRSR037938-2"/>
    </source>
</evidence>
<feature type="binding site" evidence="9 10">
    <location>
        <position position="136"/>
    </location>
    <ligand>
        <name>Zn(2+)</name>
        <dbReference type="ChEBI" id="CHEBI:29105"/>
    </ligand>
</feature>
<dbReference type="InterPro" id="IPR026590">
    <property type="entry name" value="Ssirtuin_cat_dom"/>
</dbReference>
<reference evidence="13 14" key="1">
    <citation type="submission" date="2016-09" db="EMBL/GenBank/DDBJ databases">
        <title>Extensive genetic diversity and differential bi-allelic expression allows diatom success in the polar Southern Ocean.</title>
        <authorList>
            <consortium name="DOE Joint Genome Institute"/>
            <person name="Mock T."/>
            <person name="Otillar R.P."/>
            <person name="Strauss J."/>
            <person name="Dupont C."/>
            <person name="Frickenhaus S."/>
            <person name="Maumus F."/>
            <person name="Mcmullan M."/>
            <person name="Sanges R."/>
            <person name="Schmutz J."/>
            <person name="Toseland A."/>
            <person name="Valas R."/>
            <person name="Veluchamy A."/>
            <person name="Ward B.J."/>
            <person name="Allen A."/>
            <person name="Barry K."/>
            <person name="Falciatore A."/>
            <person name="Ferrante M."/>
            <person name="Fortunato A.E."/>
            <person name="Gloeckner G."/>
            <person name="Gruber A."/>
            <person name="Hipkin R."/>
            <person name="Janech M."/>
            <person name="Kroth P."/>
            <person name="Leese F."/>
            <person name="Lindquist E."/>
            <person name="Lyon B.R."/>
            <person name="Martin J."/>
            <person name="Mayer C."/>
            <person name="Parker M."/>
            <person name="Quesneville H."/>
            <person name="Raymond J."/>
            <person name="Uhlig C."/>
            <person name="Valentin K.U."/>
            <person name="Worden A.Z."/>
            <person name="Armbrust E.V."/>
            <person name="Bowler C."/>
            <person name="Green B."/>
            <person name="Moulton V."/>
            <person name="Van Oosterhout C."/>
            <person name="Grigoriev I."/>
        </authorList>
    </citation>
    <scope>NUCLEOTIDE SEQUENCE [LARGE SCALE GENOMIC DNA]</scope>
    <source>
        <strain evidence="13 14">CCMP1102</strain>
    </source>
</reference>
<dbReference type="SUPFAM" id="SSF52467">
    <property type="entry name" value="DHS-like NAD/FAD-binding domain"/>
    <property type="match status" value="1"/>
</dbReference>
<comment type="similarity">
    <text evidence="1 6">Belongs to the sirtuin family. Class I subfamily.</text>
</comment>
<evidence type="ECO:0000256" key="11">
    <source>
        <dbReference type="SAM" id="MobiDB-lite"/>
    </source>
</evidence>
<dbReference type="InterPro" id="IPR003000">
    <property type="entry name" value="Sirtuin"/>
</dbReference>
<feature type="domain" description="Deacetylase sirtuin-type" evidence="12">
    <location>
        <begin position="1"/>
        <end position="253"/>
    </location>
</feature>
<dbReference type="AlphaFoldDB" id="A0A1E7FDD4"/>
<evidence type="ECO:0000313" key="14">
    <source>
        <dbReference type="Proteomes" id="UP000095751"/>
    </source>
</evidence>
<keyword evidence="2 6" id="KW-0808">Transferase</keyword>
<feature type="compositionally biased region" description="Acidic residues" evidence="11">
    <location>
        <begin position="298"/>
        <end position="311"/>
    </location>
</feature>
<dbReference type="InterPro" id="IPR026591">
    <property type="entry name" value="Sirtuin_cat_small_dom_sf"/>
</dbReference>
<dbReference type="EC" id="2.3.1.286" evidence="6"/>
<feature type="binding site" evidence="9 10">
    <location>
        <position position="158"/>
    </location>
    <ligand>
        <name>Zn(2+)</name>
        <dbReference type="ChEBI" id="CHEBI:29105"/>
    </ligand>
</feature>
<evidence type="ECO:0000256" key="7">
    <source>
        <dbReference type="PIRSR" id="PIRSR037938-1"/>
    </source>
</evidence>
<dbReference type="EMBL" id="KV784358">
    <property type="protein sequence ID" value="OEU16136.1"/>
    <property type="molecule type" value="Genomic_DNA"/>
</dbReference>
<gene>
    <name evidence="13" type="ORF">FRACYDRAFT_225537</name>
</gene>
<feature type="binding site" evidence="8">
    <location>
        <begin position="199"/>
        <end position="200"/>
    </location>
    <ligand>
        <name>NAD(+)</name>
        <dbReference type="ChEBI" id="CHEBI:57540"/>
    </ligand>
</feature>
<feature type="binding site" evidence="8">
    <location>
        <begin position="221"/>
        <end position="223"/>
    </location>
    <ligand>
        <name>NAD(+)</name>
        <dbReference type="ChEBI" id="CHEBI:57540"/>
    </ligand>
</feature>
<feature type="binding site" evidence="8">
    <location>
        <position position="239"/>
    </location>
    <ligand>
        <name>NAD(+)</name>
        <dbReference type="ChEBI" id="CHEBI:57540"/>
    </ligand>
</feature>
<organism evidence="13 14">
    <name type="scientific">Fragilariopsis cylindrus CCMP1102</name>
    <dbReference type="NCBI Taxonomy" id="635003"/>
    <lineage>
        <taxon>Eukaryota</taxon>
        <taxon>Sar</taxon>
        <taxon>Stramenopiles</taxon>
        <taxon>Ochrophyta</taxon>
        <taxon>Bacillariophyta</taxon>
        <taxon>Bacillariophyceae</taxon>
        <taxon>Bacillariophycidae</taxon>
        <taxon>Bacillariales</taxon>
        <taxon>Bacillariaceae</taxon>
        <taxon>Fragilariopsis</taxon>
    </lineage>
</organism>
<dbReference type="Gene3D" id="3.40.50.1220">
    <property type="entry name" value="TPP-binding domain"/>
    <property type="match status" value="1"/>
</dbReference>
<evidence type="ECO:0000256" key="5">
    <source>
        <dbReference type="ARBA" id="ARBA00023027"/>
    </source>
</evidence>
<evidence type="ECO:0000256" key="6">
    <source>
        <dbReference type="PIRNR" id="PIRNR037938"/>
    </source>
</evidence>
<dbReference type="GO" id="GO:0008270">
    <property type="term" value="F:zinc ion binding"/>
    <property type="evidence" value="ECO:0007669"/>
    <property type="project" value="UniProtKB-UniRule"/>
</dbReference>
<keyword evidence="5 6" id="KW-0520">NAD</keyword>
<accession>A0A1E7FDD4</accession>
<protein>
    <recommendedName>
        <fullName evidence="6">NAD-dependent protein deacetylase</fullName>
        <ecNumber evidence="6">2.3.1.286</ecNumber>
    </recommendedName>
</protein>
<dbReference type="GO" id="GO:0005634">
    <property type="term" value="C:nucleus"/>
    <property type="evidence" value="ECO:0007669"/>
    <property type="project" value="TreeGrafter"/>
</dbReference>
<feature type="binding site" evidence="8">
    <location>
        <begin position="22"/>
        <end position="26"/>
    </location>
    <ligand>
        <name>NAD(+)</name>
        <dbReference type="ChEBI" id="CHEBI:57540"/>
    </ligand>
</feature>
<dbReference type="InterPro" id="IPR050134">
    <property type="entry name" value="NAD-dep_sirtuin_deacylases"/>
</dbReference>
<sequence>MEELAELIQNGKAKRIIVLCGAGISTGAGIPDFRSPGTGLYDNLSKYNLPYPEAIFDVNYYRKRPDAFVTLAKELWPGITFKPTMTHHFLKVLADKGLLLRIYTQNIDGLEFLAGIPDDKLVECHGHFRSACCIDCNKASDIECVKDTITKEGKTPTCTYCIGNVKPDIVFFGEDLPDRFHKLLKKDIPQADLLLVMGTSLQVAPVSMIPDMVRCNRVLFNRDKVMKIRSGDIFVPGDCDSNVEELSSLLGWTLLQTGTETEVSSHNDKEKELNEEELSNLLGSCEINDEQTNHTDKEDNDEDEDEDDDDEQASKDDDTNECRQQ</sequence>
<feature type="binding site" evidence="8">
    <location>
        <begin position="105"/>
        <end position="108"/>
    </location>
    <ligand>
        <name>NAD(+)</name>
        <dbReference type="ChEBI" id="CHEBI:57540"/>
    </ligand>
</feature>
<evidence type="ECO:0000256" key="4">
    <source>
        <dbReference type="ARBA" id="ARBA00022833"/>
    </source>
</evidence>
<evidence type="ECO:0000256" key="9">
    <source>
        <dbReference type="PIRSR" id="PIRSR037938-3"/>
    </source>
</evidence>
<dbReference type="InterPro" id="IPR029035">
    <property type="entry name" value="DHS-like_NAD/FAD-binding_dom"/>
</dbReference>
<evidence type="ECO:0000256" key="2">
    <source>
        <dbReference type="ARBA" id="ARBA00022679"/>
    </source>
</evidence>
<comment type="catalytic activity">
    <reaction evidence="6">
        <text>N(6)-acetyl-L-lysyl-[protein] + NAD(+) + H2O = 2''-O-acetyl-ADP-D-ribose + nicotinamide + L-lysyl-[protein]</text>
        <dbReference type="Rhea" id="RHEA:43636"/>
        <dbReference type="Rhea" id="RHEA-COMP:9752"/>
        <dbReference type="Rhea" id="RHEA-COMP:10731"/>
        <dbReference type="ChEBI" id="CHEBI:15377"/>
        <dbReference type="ChEBI" id="CHEBI:17154"/>
        <dbReference type="ChEBI" id="CHEBI:29969"/>
        <dbReference type="ChEBI" id="CHEBI:57540"/>
        <dbReference type="ChEBI" id="CHEBI:61930"/>
        <dbReference type="ChEBI" id="CHEBI:83767"/>
        <dbReference type="EC" id="2.3.1.286"/>
    </reaction>
</comment>
<comment type="cofactor">
    <cofactor evidence="9">
        <name>Zn(2+)</name>
        <dbReference type="ChEBI" id="CHEBI:29105"/>
    </cofactor>
    <text evidence="9">Binds 1 zinc ion per subunit.</text>
</comment>
<dbReference type="InterPro" id="IPR017328">
    <property type="entry name" value="Sirtuin_class_I"/>
</dbReference>
<feature type="binding site" evidence="9 10">
    <location>
        <position position="161"/>
    </location>
    <ligand>
        <name>Zn(2+)</name>
        <dbReference type="ChEBI" id="CHEBI:29105"/>
    </ligand>
</feature>